<evidence type="ECO:0000313" key="4">
    <source>
        <dbReference type="EMBL" id="CAM77890.1"/>
    </source>
</evidence>
<keyword evidence="3" id="KW-0963">Cytoplasm</keyword>
<dbReference type="PANTHER" id="PTHR37010:SF1">
    <property type="entry name" value="SULFURTRANSFERASE TUSE"/>
    <property type="match status" value="1"/>
</dbReference>
<gene>
    <name evidence="4" type="ORF">MGR_3958</name>
</gene>
<comment type="similarity">
    <text evidence="2">Belongs to the DsrC/TusE family.</text>
</comment>
<accession>A4U4T3</accession>
<proteinExistence type="inferred from homology"/>
<reference evidence="4" key="1">
    <citation type="journal article" date="2007" name="J. Bacteriol.">
        <title>Comparative genome analysis of four magnetotactic bacteria reveals a complex set of group-specific genes implicated in magnetosome biomineralization and function.</title>
        <authorList>
            <person name="Richter M."/>
            <person name="Kube M."/>
            <person name="Bazylinski D.A."/>
            <person name="Lombardot T."/>
            <person name="Gloeckner F.O."/>
            <person name="Reinhardt R."/>
            <person name="Schueler D."/>
        </authorList>
    </citation>
    <scope>NUCLEOTIDE SEQUENCE</scope>
    <source>
        <strain evidence="4">MSR-1</strain>
    </source>
</reference>
<protein>
    <submittedName>
        <fullName evidence="4">DsrC-like protein</fullName>
    </submittedName>
</protein>
<dbReference type="AlphaFoldDB" id="A4U4T3"/>
<evidence type="ECO:0000256" key="2">
    <source>
        <dbReference type="ARBA" id="ARBA00005718"/>
    </source>
</evidence>
<dbReference type="GO" id="GO:0097163">
    <property type="term" value="F:sulfur carrier activity"/>
    <property type="evidence" value="ECO:0007669"/>
    <property type="project" value="TreeGrafter"/>
</dbReference>
<dbReference type="EMBL" id="CU459003">
    <property type="protein sequence ID" value="CAM77890.1"/>
    <property type="molecule type" value="Genomic_DNA"/>
</dbReference>
<dbReference type="InterPro" id="IPR043163">
    <property type="entry name" value="DsrC-like_N"/>
</dbReference>
<dbReference type="Pfam" id="PF04358">
    <property type="entry name" value="DsrC"/>
    <property type="match status" value="1"/>
</dbReference>
<organism evidence="4">
    <name type="scientific">Magnetospirillum gryphiswaldense</name>
    <dbReference type="NCBI Taxonomy" id="55518"/>
    <lineage>
        <taxon>Bacteria</taxon>
        <taxon>Pseudomonadati</taxon>
        <taxon>Pseudomonadota</taxon>
        <taxon>Alphaproteobacteria</taxon>
        <taxon>Rhodospirillales</taxon>
        <taxon>Rhodospirillaceae</taxon>
        <taxon>Magnetospirillum</taxon>
    </lineage>
</organism>
<dbReference type="GO" id="GO:0002143">
    <property type="term" value="P:tRNA wobble position uridine thiolation"/>
    <property type="evidence" value="ECO:0007669"/>
    <property type="project" value="TreeGrafter"/>
</dbReference>
<dbReference type="InterPro" id="IPR042072">
    <property type="entry name" value="DsrC-like_C"/>
</dbReference>
<evidence type="ECO:0000256" key="3">
    <source>
        <dbReference type="ARBA" id="ARBA00022490"/>
    </source>
</evidence>
<dbReference type="InterPro" id="IPR025526">
    <property type="entry name" value="DsrC-like_dom_sf"/>
</dbReference>
<dbReference type="NCBIfam" id="TIGR03342">
    <property type="entry name" value="dsrC_tusE_dsvC"/>
    <property type="match status" value="1"/>
</dbReference>
<dbReference type="PANTHER" id="PTHR37010">
    <property type="entry name" value="SULFURTRANSFERASE TUSE"/>
    <property type="match status" value="1"/>
</dbReference>
<dbReference type="Gene3D" id="1.10.10.370">
    <property type="entry name" value="DsrC-like protein, C-terminal domain"/>
    <property type="match status" value="1"/>
</dbReference>
<dbReference type="InterPro" id="IPR007453">
    <property type="entry name" value="DsrC/TusE"/>
</dbReference>
<sequence length="111" mass="12800">MDQTSMGRQTMTEVDTEGYLIDPSQWDEDFAQQAALAEGISLTDDHWRVIRFMRQWLDEHQVAPDARHVMKHLTQATGAGRNRLFELFPYGYVQQACKIAGMKRPRAWSTG</sequence>
<dbReference type="Gene3D" id="3.30.1420.10">
    <property type="match status" value="1"/>
</dbReference>
<evidence type="ECO:0000256" key="1">
    <source>
        <dbReference type="ARBA" id="ARBA00004496"/>
    </source>
</evidence>
<name>A4U4T3_9PROT</name>
<dbReference type="SUPFAM" id="SSF69721">
    <property type="entry name" value="DsrC, the gamma subunit of dissimilatory sulfite reductase"/>
    <property type="match status" value="1"/>
</dbReference>
<dbReference type="GO" id="GO:0005737">
    <property type="term" value="C:cytoplasm"/>
    <property type="evidence" value="ECO:0007669"/>
    <property type="project" value="UniProtKB-SubCell"/>
</dbReference>
<dbReference type="PIRSF" id="PIRSF006223">
    <property type="entry name" value="DsrC_TusE"/>
    <property type="match status" value="1"/>
</dbReference>
<comment type="subcellular location">
    <subcellularLocation>
        <location evidence="1">Cytoplasm</location>
    </subcellularLocation>
</comment>